<evidence type="ECO:0000313" key="4">
    <source>
        <dbReference type="Proteomes" id="UP000032670"/>
    </source>
</evidence>
<evidence type="ECO:0000256" key="1">
    <source>
        <dbReference type="SAM" id="MobiDB-lite"/>
    </source>
</evidence>
<sequence>MPEFHQGYRLMNSTPTPEESKQSIEDVLVSIREALQHERDTQPDPTLTATDDADEDDDMLVLSPAMLEHDAKTQPASTVSAAHESSSGQNVSLGSINQRQGSHAGNPEQIMAVGDQEAASSLLQGRNTGAENAFSVAHARQTDLLKKARNMSDSLSIPLSDETISDTGSAFAVLQKTLQEKYLKEYEERKVAVNNEGSLTVEDIVRQEVRTFLKKWLNAHLPAIVQASVREEIERLTQRGL</sequence>
<reference evidence="3 4" key="1">
    <citation type="submission" date="2012-11" db="EMBL/GenBank/DDBJ databases">
        <title>Whole genome sequence of Acetobacter orientalis 21F-2.</title>
        <authorList>
            <person name="Azuma Y."/>
            <person name="Higashiura N."/>
            <person name="Hirakawa H."/>
            <person name="Matsushita K."/>
        </authorList>
    </citation>
    <scope>NUCLEOTIDE SEQUENCE [LARGE SCALE GENOMIC DNA]</scope>
    <source>
        <strain evidence="3 4">21F-2</strain>
    </source>
</reference>
<dbReference type="Proteomes" id="UP000270034">
    <property type="component" value="Chromosome"/>
</dbReference>
<dbReference type="STRING" id="1231341.Abor_012_003"/>
<name>A0A0D6NI07_9PROT</name>
<evidence type="ECO:0000313" key="3">
    <source>
        <dbReference type="EMBL" id="GAN65664.1"/>
    </source>
</evidence>
<dbReference type="InterPro" id="IPR019632">
    <property type="entry name" value="DUF2497"/>
</dbReference>
<feature type="region of interest" description="Disordered" evidence="1">
    <location>
        <begin position="70"/>
        <end position="106"/>
    </location>
</feature>
<dbReference type="EMBL" id="BAMX01000012">
    <property type="protein sequence ID" value="GAN65664.1"/>
    <property type="molecule type" value="Genomic_DNA"/>
</dbReference>
<evidence type="ECO:0000313" key="5">
    <source>
        <dbReference type="Proteomes" id="UP000270034"/>
    </source>
</evidence>
<dbReference type="EMBL" id="AP018515">
    <property type="protein sequence ID" value="BBC78679.1"/>
    <property type="molecule type" value="Genomic_DNA"/>
</dbReference>
<protein>
    <submittedName>
        <fullName evidence="2">DUF2497 domain-containing protein</fullName>
    </submittedName>
</protein>
<feature type="region of interest" description="Disordered" evidence="1">
    <location>
        <begin position="1"/>
        <end position="56"/>
    </location>
</feature>
<dbReference type="Proteomes" id="UP000032670">
    <property type="component" value="Unassembled WGS sequence"/>
</dbReference>
<organism evidence="3 4">
    <name type="scientific">Acetobacter orientalis</name>
    <dbReference type="NCBI Taxonomy" id="146474"/>
    <lineage>
        <taxon>Bacteria</taxon>
        <taxon>Pseudomonadati</taxon>
        <taxon>Pseudomonadota</taxon>
        <taxon>Alphaproteobacteria</taxon>
        <taxon>Acetobacterales</taxon>
        <taxon>Acetobacteraceae</taxon>
        <taxon>Acetobacter</taxon>
    </lineage>
</organism>
<evidence type="ECO:0000313" key="2">
    <source>
        <dbReference type="EMBL" id="BBC78679.1"/>
    </source>
</evidence>
<dbReference type="AlphaFoldDB" id="A0A0D6NI07"/>
<gene>
    <name evidence="3" type="ORF">Abor_012_003</name>
    <name evidence="2" type="ORF">AcetOrient_orf00488</name>
</gene>
<accession>A0A2Z5ZE25</accession>
<feature type="compositionally biased region" description="Polar residues" evidence="1">
    <location>
        <begin position="74"/>
        <end position="103"/>
    </location>
</feature>
<accession>A0A0D6NI07</accession>
<keyword evidence="4" id="KW-1185">Reference proteome</keyword>
<proteinExistence type="predicted"/>
<dbReference type="Pfam" id="PF10691">
    <property type="entry name" value="DUF2497"/>
    <property type="match status" value="1"/>
</dbReference>
<dbReference type="KEGG" id="aot:AcetOri_orf00488"/>
<reference evidence="2 5" key="2">
    <citation type="submission" date="2018-02" db="EMBL/GenBank/DDBJ databases">
        <title>Acetobacter orientalis genome.</title>
        <authorList>
            <person name="Nakashima N."/>
            <person name="Tamura T."/>
        </authorList>
    </citation>
    <scope>NUCLEOTIDE SEQUENCE [LARGE SCALE GENOMIC DNA]</scope>
    <source>
        <strain evidence="2 5">FAN1</strain>
    </source>
</reference>